<dbReference type="CDD" id="cd03139">
    <property type="entry name" value="GATase1_PfpI_2"/>
    <property type="match status" value="1"/>
</dbReference>
<accession>A0A431TPT0</accession>
<sequence>MALRVLILAFDGVEALDFAGPFEVFTTASRVSQRMRPGTTAPFDVVSAAHAQRGQPVQARAGLQLLANHTLADSPAADVLIVPGGVVDAPIASPDTLRWIADQAARAKIVASVCTGAFLLAESGVVSNDSVTTHWEDIAELRERFPSLDVREGVRWVDNGRIVSSAGISAGIDMSLHLVERLAGLELAERTARQMDYEWNRNPGQPPSA</sequence>
<evidence type="ECO:0000259" key="1">
    <source>
        <dbReference type="Pfam" id="PF01965"/>
    </source>
</evidence>
<dbReference type="PANTHER" id="PTHR43130">
    <property type="entry name" value="ARAC-FAMILY TRANSCRIPTIONAL REGULATOR"/>
    <property type="match status" value="1"/>
</dbReference>
<evidence type="ECO:0000313" key="3">
    <source>
        <dbReference type="Proteomes" id="UP000267418"/>
    </source>
</evidence>
<dbReference type="InterPro" id="IPR002818">
    <property type="entry name" value="DJ-1/PfpI"/>
</dbReference>
<dbReference type="PANTHER" id="PTHR43130:SF14">
    <property type="entry name" value="DJ-1_PFPI DOMAIN-CONTAINING PROTEIN"/>
    <property type="match status" value="1"/>
</dbReference>
<name>A0A431TPT0_9BURK</name>
<reference evidence="2 3" key="1">
    <citation type="submission" date="2018-12" db="EMBL/GenBank/DDBJ databases">
        <title>The genome of Variovorax gossypii DSM 100435.</title>
        <authorList>
            <person name="Gao J."/>
            <person name="Sun J."/>
        </authorList>
    </citation>
    <scope>NUCLEOTIDE SEQUENCE [LARGE SCALE GENOMIC DNA]</scope>
    <source>
        <strain evidence="2 3">DSM 100435</strain>
    </source>
</reference>
<dbReference type="AlphaFoldDB" id="A0A431TPT0"/>
<keyword evidence="3" id="KW-1185">Reference proteome</keyword>
<dbReference type="GO" id="GO:0006355">
    <property type="term" value="P:regulation of DNA-templated transcription"/>
    <property type="evidence" value="ECO:0007669"/>
    <property type="project" value="TreeGrafter"/>
</dbReference>
<dbReference type="SUPFAM" id="SSF52317">
    <property type="entry name" value="Class I glutamine amidotransferase-like"/>
    <property type="match status" value="1"/>
</dbReference>
<organism evidence="2 3">
    <name type="scientific">Variovorax gossypii</name>
    <dbReference type="NCBI Taxonomy" id="1679495"/>
    <lineage>
        <taxon>Bacteria</taxon>
        <taxon>Pseudomonadati</taxon>
        <taxon>Pseudomonadota</taxon>
        <taxon>Betaproteobacteria</taxon>
        <taxon>Burkholderiales</taxon>
        <taxon>Comamonadaceae</taxon>
        <taxon>Variovorax</taxon>
    </lineage>
</organism>
<dbReference type="RefSeq" id="WP_126471097.1">
    <property type="nucleotide sequence ID" value="NZ_RXOE01000002.1"/>
</dbReference>
<dbReference type="Gene3D" id="3.40.50.880">
    <property type="match status" value="1"/>
</dbReference>
<dbReference type="InterPro" id="IPR052158">
    <property type="entry name" value="INH-QAR"/>
</dbReference>
<dbReference type="Proteomes" id="UP000267418">
    <property type="component" value="Unassembled WGS sequence"/>
</dbReference>
<feature type="domain" description="DJ-1/PfpI" evidence="1">
    <location>
        <begin position="4"/>
        <end position="180"/>
    </location>
</feature>
<evidence type="ECO:0000313" key="2">
    <source>
        <dbReference type="EMBL" id="RTQ35717.1"/>
    </source>
</evidence>
<gene>
    <name evidence="2" type="ORF">EJP69_13195</name>
</gene>
<protein>
    <submittedName>
        <fullName evidence="2">DJ-1/PfpI family protein</fullName>
    </submittedName>
</protein>
<dbReference type="OrthoDB" id="9803764at2"/>
<proteinExistence type="predicted"/>
<dbReference type="InterPro" id="IPR029062">
    <property type="entry name" value="Class_I_gatase-like"/>
</dbReference>
<comment type="caution">
    <text evidence="2">The sequence shown here is derived from an EMBL/GenBank/DDBJ whole genome shotgun (WGS) entry which is preliminary data.</text>
</comment>
<dbReference type="Pfam" id="PF01965">
    <property type="entry name" value="DJ-1_PfpI"/>
    <property type="match status" value="1"/>
</dbReference>
<dbReference type="EMBL" id="RXOE01000002">
    <property type="protein sequence ID" value="RTQ35717.1"/>
    <property type="molecule type" value="Genomic_DNA"/>
</dbReference>